<feature type="domain" description="Glycoside hydrolase 35 catalytic" evidence="9">
    <location>
        <begin position="36"/>
        <end position="354"/>
    </location>
</feature>
<dbReference type="GO" id="GO:0005975">
    <property type="term" value="P:carbohydrate metabolic process"/>
    <property type="evidence" value="ECO:0007669"/>
    <property type="project" value="InterPro"/>
</dbReference>
<evidence type="ECO:0000259" key="9">
    <source>
        <dbReference type="Pfam" id="PF01301"/>
    </source>
</evidence>
<dbReference type="Pfam" id="PF21317">
    <property type="entry name" value="BetaGal_ABD_1"/>
    <property type="match status" value="1"/>
</dbReference>
<dbReference type="Pfam" id="PF01301">
    <property type="entry name" value="Glyco_hydro_35"/>
    <property type="match status" value="1"/>
</dbReference>
<feature type="active site" description="Nucleophile" evidence="6">
    <location>
        <position position="266"/>
    </location>
</feature>
<dbReference type="SUPFAM" id="SSF51445">
    <property type="entry name" value="(Trans)glycosidases"/>
    <property type="match status" value="1"/>
</dbReference>
<dbReference type="Gene3D" id="2.60.120.260">
    <property type="entry name" value="Galactose-binding domain-like"/>
    <property type="match status" value="2"/>
</dbReference>
<feature type="domain" description="Beta-galactosidase galactose-binding" evidence="11">
    <location>
        <begin position="547"/>
        <end position="603"/>
    </location>
</feature>
<feature type="active site" description="Proton donor" evidence="6">
    <location>
        <position position="183"/>
    </location>
</feature>
<dbReference type="InterPro" id="IPR031330">
    <property type="entry name" value="Gly_Hdrlase_35_cat"/>
</dbReference>
<evidence type="ECO:0000256" key="7">
    <source>
        <dbReference type="RuleBase" id="RU000675"/>
    </source>
</evidence>
<evidence type="ECO:0000256" key="2">
    <source>
        <dbReference type="ARBA" id="ARBA00022729"/>
    </source>
</evidence>
<keyword evidence="4" id="KW-0325">Glycoprotein</keyword>
<evidence type="ECO:0000259" key="10">
    <source>
        <dbReference type="Pfam" id="PF21317"/>
    </source>
</evidence>
<reference evidence="12" key="1">
    <citation type="journal article" date="2011" name="Genome Res.">
        <title>Deep small RNA sequencing from the nematode Ascaris reveals conservation, functional diversification, and novel developmental profiles.</title>
        <authorList>
            <person name="Wang J."/>
            <person name="Czech B."/>
            <person name="Crunk A."/>
            <person name="Wallace A."/>
            <person name="Mitreva M."/>
            <person name="Hannon G.J."/>
            <person name="Davis R.E."/>
        </authorList>
    </citation>
    <scope>NUCLEOTIDE SEQUENCE</scope>
</reference>
<evidence type="ECO:0000256" key="6">
    <source>
        <dbReference type="PIRSR" id="PIRSR006336-1"/>
    </source>
</evidence>
<dbReference type="PROSITE" id="PS01182">
    <property type="entry name" value="GLYCOSYL_HYDROL_F35"/>
    <property type="match status" value="1"/>
</dbReference>
<evidence type="ECO:0000256" key="4">
    <source>
        <dbReference type="ARBA" id="ARBA00023180"/>
    </source>
</evidence>
<keyword evidence="5 7" id="KW-0326">Glycosidase</keyword>
<dbReference type="SUPFAM" id="SSF49785">
    <property type="entry name" value="Galactose-binding domain-like"/>
    <property type="match status" value="1"/>
</dbReference>
<dbReference type="InterPro" id="IPR019801">
    <property type="entry name" value="Glyco_hydro_35_CS"/>
</dbReference>
<evidence type="ECO:0000256" key="3">
    <source>
        <dbReference type="ARBA" id="ARBA00022801"/>
    </source>
</evidence>
<evidence type="ECO:0000256" key="8">
    <source>
        <dbReference type="RuleBase" id="RU003679"/>
    </source>
</evidence>
<keyword evidence="2" id="KW-0732">Signal</keyword>
<dbReference type="FunFam" id="3.20.20.80:FF:000017">
    <property type="entry name" value="Beta-galactosidase"/>
    <property type="match status" value="1"/>
</dbReference>
<dbReference type="InterPro" id="IPR017853">
    <property type="entry name" value="GH"/>
</dbReference>
<evidence type="ECO:0000259" key="11">
    <source>
        <dbReference type="Pfam" id="PF21467"/>
    </source>
</evidence>
<dbReference type="InterPro" id="IPR048913">
    <property type="entry name" value="BetaGal_gal-bd"/>
</dbReference>
<comment type="similarity">
    <text evidence="1 8">Belongs to the glycosyl hydrolase 35 family.</text>
</comment>
<organism evidence="12">
    <name type="scientific">Ascaris suum</name>
    <name type="common">Pig roundworm</name>
    <name type="synonym">Ascaris lumbricoides</name>
    <dbReference type="NCBI Taxonomy" id="6253"/>
    <lineage>
        <taxon>Eukaryota</taxon>
        <taxon>Metazoa</taxon>
        <taxon>Ecdysozoa</taxon>
        <taxon>Nematoda</taxon>
        <taxon>Chromadorea</taxon>
        <taxon>Rhabditida</taxon>
        <taxon>Spirurina</taxon>
        <taxon>Ascaridomorpha</taxon>
        <taxon>Ascaridoidea</taxon>
        <taxon>Ascarididae</taxon>
        <taxon>Ascaris</taxon>
    </lineage>
</organism>
<feature type="domain" description="Beta-galactosidase 1-like first all-beta" evidence="10">
    <location>
        <begin position="405"/>
        <end position="514"/>
    </location>
</feature>
<dbReference type="InterPro" id="IPR048912">
    <property type="entry name" value="BetaGal1-like_ABD1"/>
</dbReference>
<dbReference type="EC" id="3.2.1.23" evidence="7"/>
<comment type="catalytic activity">
    <reaction evidence="7">
        <text>Hydrolysis of terminal non-reducing beta-D-galactose residues in beta-D-galactosides.</text>
        <dbReference type="EC" id="3.2.1.23"/>
    </reaction>
</comment>
<dbReference type="Pfam" id="PF21467">
    <property type="entry name" value="BetaGal_gal-bd"/>
    <property type="match status" value="1"/>
</dbReference>
<dbReference type="InterPro" id="IPR001944">
    <property type="entry name" value="Glycoside_Hdrlase_35"/>
</dbReference>
<keyword evidence="3 7" id="KW-0378">Hydrolase</keyword>
<protein>
    <recommendedName>
        <fullName evidence="7">Beta-galactosidase</fullName>
        <ecNumber evidence="7">3.2.1.23</ecNumber>
    </recommendedName>
</protein>
<dbReference type="Gene3D" id="3.20.20.80">
    <property type="entry name" value="Glycosidases"/>
    <property type="match status" value="1"/>
</dbReference>
<dbReference type="EMBL" id="JI169420">
    <property type="protein sequence ID" value="ADY43870.1"/>
    <property type="molecule type" value="mRNA"/>
</dbReference>
<dbReference type="AlphaFoldDB" id="F1L166"/>
<evidence type="ECO:0000256" key="5">
    <source>
        <dbReference type="ARBA" id="ARBA00023295"/>
    </source>
</evidence>
<dbReference type="PRINTS" id="PR00742">
    <property type="entry name" value="GLHYDRLASE35"/>
</dbReference>
<evidence type="ECO:0000256" key="1">
    <source>
        <dbReference type="ARBA" id="ARBA00009809"/>
    </source>
</evidence>
<dbReference type="PIRSF" id="PIRSF006336">
    <property type="entry name" value="B-gal"/>
    <property type="match status" value="1"/>
</dbReference>
<evidence type="ECO:0000313" key="12">
    <source>
        <dbReference type="EMBL" id="ADY43870.1"/>
    </source>
</evidence>
<accession>F1L166</accession>
<dbReference type="PANTHER" id="PTHR23421">
    <property type="entry name" value="BETA-GALACTOSIDASE RELATED"/>
    <property type="match status" value="1"/>
</dbReference>
<sequence length="639" mass="73117">MILIGFFIVNIYFAFLIIFPSLAENSFSIDYVNKRFLLDGQPFRYISGSIHYFRVHPDQWNDRLSRMRAAGLNAIQFYIPWNFHEIYEGVIGFDGGRNITRFLSLAAQNELYALVRIGPYICGEWENGGLPWWLLKYDDIKMRTSDKRFIRAVERWFGVLLPILKPSLRKNGGPILMIQVENEYGSFTEGCDRKYTTFLRDLTIKHLGDDVVLYTTDGANNQSLKCGSIPGVFATVDFGPNSEEQIDKNFATQRSYEPNGPLVNSEFYPGWIVTWSQKGRIDPSVDEIINGSKYMFKLGASFNYYMFYGGTNFAFWNGAETTSAVITSYDYFAPLTEAADINEKFVAIRNWIKSIEGWPNPPKSIPKNNPKAAYGQVFMKKIGSLASEDILEYLARGHFVCSRYPMSFEQLGHPFGFIAYRSSLPHSGGNLTVTLIRDHGYVFVGQNYEGMLIDSLQDYKKQWIEIKGQERDNLTIIVENRGRQTYETINDFKGILSNVTLDGTVIEEWTHYPVQLPFMYDATTAGIYDVIPPPKKRMHRDIHGKPGVYVGHFSAKSQRDTFVDTSGWGKGQLLVNGFNVGRYWPSARPQTTLYVPAPIIRKKNTIIMFELIGAPNCSWWKCTVEFIDHPIFNFTSITK</sequence>
<dbReference type="InterPro" id="IPR008979">
    <property type="entry name" value="Galactose-bd-like_sf"/>
</dbReference>
<name>F1L166_ASCSU</name>
<dbReference type="GO" id="GO:0004565">
    <property type="term" value="F:beta-galactosidase activity"/>
    <property type="evidence" value="ECO:0007669"/>
    <property type="project" value="UniProtKB-EC"/>
</dbReference>
<dbReference type="InterPro" id="IPR026283">
    <property type="entry name" value="B-gal_1-like"/>
</dbReference>
<proteinExistence type="evidence at transcript level"/>